<comment type="similarity">
    <text evidence="4">Belongs to the putative lipase ROG1 family.</text>
</comment>
<feature type="region of interest" description="Disordered" evidence="8">
    <location>
        <begin position="1"/>
        <end position="41"/>
    </location>
</feature>
<feature type="region of interest" description="Disordered" evidence="8">
    <location>
        <begin position="311"/>
        <end position="352"/>
    </location>
</feature>
<sequence length="352" mass="38430">MGLGPGRSLAHRTRRNAASSEPRHVTNTDPSTHPAPTSERAPFPDGVAVWHDCPEATVGICFVHGLTGNRDSTWTAHAQQEPWPKTLLPLRLPRARLLTYGYDAYVVRKSAASANRMVDHAANLLTDLTNERASHNASSRRLVFVAHSLGGLVCKEAILLSRNNPDTHLRGLFDYVIGIAFMGTPHRGSWMAAWAKIPASSLGLLKSTNKSLLAVLETESQLLESGQARFWSMVRDVREGGRPLEVTCFFEELPLPAVGRVVPKESAALEGYTAVSVHADHRNMVRFGSADDNGFKRLFAELVRWQELAGPTPSSQQAVGERIPHRVAGHETKPPVEQANATGTELDGDHNS</sequence>
<dbReference type="InterPro" id="IPR007751">
    <property type="entry name" value="DUF676_lipase-like"/>
</dbReference>
<evidence type="ECO:0000256" key="2">
    <source>
        <dbReference type="ARBA" id="ARBA00004240"/>
    </source>
</evidence>
<evidence type="ECO:0000256" key="8">
    <source>
        <dbReference type="SAM" id="MobiDB-lite"/>
    </source>
</evidence>
<evidence type="ECO:0000313" key="10">
    <source>
        <dbReference type="EMBL" id="KAK3934879.1"/>
    </source>
</evidence>
<dbReference type="GO" id="GO:0016787">
    <property type="term" value="F:hydrolase activity"/>
    <property type="evidence" value="ECO:0007669"/>
    <property type="project" value="UniProtKB-KW"/>
</dbReference>
<proteinExistence type="inferred from homology"/>
<evidence type="ECO:0000259" key="9">
    <source>
        <dbReference type="Pfam" id="PF05057"/>
    </source>
</evidence>
<dbReference type="SUPFAM" id="SSF53474">
    <property type="entry name" value="alpha/beta-Hydrolases"/>
    <property type="match status" value="1"/>
</dbReference>
<gene>
    <name evidence="10" type="ORF">QBC46DRAFT_367944</name>
</gene>
<feature type="compositionally biased region" description="Basic and acidic residues" evidence="8">
    <location>
        <begin position="322"/>
        <end position="334"/>
    </location>
</feature>
<dbReference type="GO" id="GO:0016020">
    <property type="term" value="C:membrane"/>
    <property type="evidence" value="ECO:0007669"/>
    <property type="project" value="UniProtKB-SubCell"/>
</dbReference>
<dbReference type="EMBL" id="MU853955">
    <property type="protein sequence ID" value="KAK3934879.1"/>
    <property type="molecule type" value="Genomic_DNA"/>
</dbReference>
<evidence type="ECO:0000256" key="5">
    <source>
        <dbReference type="ARBA" id="ARBA00022824"/>
    </source>
</evidence>
<keyword evidence="5" id="KW-0256">Endoplasmic reticulum</keyword>
<evidence type="ECO:0000313" key="11">
    <source>
        <dbReference type="Proteomes" id="UP001303473"/>
    </source>
</evidence>
<evidence type="ECO:0000256" key="7">
    <source>
        <dbReference type="ARBA" id="ARBA00023136"/>
    </source>
</evidence>
<dbReference type="PANTHER" id="PTHR48182:SF2">
    <property type="entry name" value="PROTEIN SERAC1"/>
    <property type="match status" value="1"/>
</dbReference>
<evidence type="ECO:0000256" key="3">
    <source>
        <dbReference type="ARBA" id="ARBA00004370"/>
    </source>
</evidence>
<keyword evidence="10" id="KW-0378">Hydrolase</keyword>
<keyword evidence="6" id="KW-0496">Mitochondrion</keyword>
<evidence type="ECO:0000256" key="1">
    <source>
        <dbReference type="ARBA" id="ARBA00004173"/>
    </source>
</evidence>
<keyword evidence="11" id="KW-1185">Reference proteome</keyword>
<name>A0AAN6RZI2_9PEZI</name>
<dbReference type="Pfam" id="PF05057">
    <property type="entry name" value="DUF676"/>
    <property type="match status" value="1"/>
</dbReference>
<dbReference type="InterPro" id="IPR052374">
    <property type="entry name" value="SERAC1"/>
</dbReference>
<organism evidence="10 11">
    <name type="scientific">Diplogelasinospora grovesii</name>
    <dbReference type="NCBI Taxonomy" id="303347"/>
    <lineage>
        <taxon>Eukaryota</taxon>
        <taxon>Fungi</taxon>
        <taxon>Dikarya</taxon>
        <taxon>Ascomycota</taxon>
        <taxon>Pezizomycotina</taxon>
        <taxon>Sordariomycetes</taxon>
        <taxon>Sordariomycetidae</taxon>
        <taxon>Sordariales</taxon>
        <taxon>Diplogelasinosporaceae</taxon>
        <taxon>Diplogelasinospora</taxon>
    </lineage>
</organism>
<dbReference type="AlphaFoldDB" id="A0AAN6RZI2"/>
<dbReference type="Proteomes" id="UP001303473">
    <property type="component" value="Unassembled WGS sequence"/>
</dbReference>
<keyword evidence="7" id="KW-0472">Membrane</keyword>
<comment type="caution">
    <text evidence="10">The sequence shown here is derived from an EMBL/GenBank/DDBJ whole genome shotgun (WGS) entry which is preliminary data.</text>
</comment>
<reference evidence="11" key="1">
    <citation type="journal article" date="2023" name="Mol. Phylogenet. Evol.">
        <title>Genome-scale phylogeny and comparative genomics of the fungal order Sordariales.</title>
        <authorList>
            <person name="Hensen N."/>
            <person name="Bonometti L."/>
            <person name="Westerberg I."/>
            <person name="Brannstrom I.O."/>
            <person name="Guillou S."/>
            <person name="Cros-Aarteil S."/>
            <person name="Calhoun S."/>
            <person name="Haridas S."/>
            <person name="Kuo A."/>
            <person name="Mondo S."/>
            <person name="Pangilinan J."/>
            <person name="Riley R."/>
            <person name="LaButti K."/>
            <person name="Andreopoulos B."/>
            <person name="Lipzen A."/>
            <person name="Chen C."/>
            <person name="Yan M."/>
            <person name="Daum C."/>
            <person name="Ng V."/>
            <person name="Clum A."/>
            <person name="Steindorff A."/>
            <person name="Ohm R.A."/>
            <person name="Martin F."/>
            <person name="Silar P."/>
            <person name="Natvig D.O."/>
            <person name="Lalanne C."/>
            <person name="Gautier V."/>
            <person name="Ament-Velasquez S.L."/>
            <person name="Kruys A."/>
            <person name="Hutchinson M.I."/>
            <person name="Powell A.J."/>
            <person name="Barry K."/>
            <person name="Miller A.N."/>
            <person name="Grigoriev I.V."/>
            <person name="Debuchy R."/>
            <person name="Gladieux P."/>
            <person name="Hiltunen Thoren M."/>
            <person name="Johannesson H."/>
        </authorList>
    </citation>
    <scope>NUCLEOTIDE SEQUENCE [LARGE SCALE GENOMIC DNA]</scope>
    <source>
        <strain evidence="11">CBS 340.73</strain>
    </source>
</reference>
<feature type="domain" description="DUF676" evidence="9">
    <location>
        <begin position="61"/>
        <end position="193"/>
    </location>
</feature>
<evidence type="ECO:0000256" key="4">
    <source>
        <dbReference type="ARBA" id="ARBA00007920"/>
    </source>
</evidence>
<dbReference type="GO" id="GO:0005739">
    <property type="term" value="C:mitochondrion"/>
    <property type="evidence" value="ECO:0007669"/>
    <property type="project" value="UniProtKB-SubCell"/>
</dbReference>
<protein>
    <submittedName>
        <fullName evidence="10">Alpha/Beta hydrolase protein</fullName>
    </submittedName>
</protein>
<dbReference type="InterPro" id="IPR029058">
    <property type="entry name" value="AB_hydrolase_fold"/>
</dbReference>
<evidence type="ECO:0000256" key="6">
    <source>
        <dbReference type="ARBA" id="ARBA00023128"/>
    </source>
</evidence>
<dbReference type="PANTHER" id="PTHR48182">
    <property type="entry name" value="PROTEIN SERAC1"/>
    <property type="match status" value="1"/>
</dbReference>
<dbReference type="GO" id="GO:0005783">
    <property type="term" value="C:endoplasmic reticulum"/>
    <property type="evidence" value="ECO:0007669"/>
    <property type="project" value="UniProtKB-SubCell"/>
</dbReference>
<comment type="subcellular location">
    <subcellularLocation>
        <location evidence="2">Endoplasmic reticulum</location>
    </subcellularLocation>
    <subcellularLocation>
        <location evidence="3">Membrane</location>
    </subcellularLocation>
    <subcellularLocation>
        <location evidence="1">Mitochondrion</location>
    </subcellularLocation>
</comment>
<dbReference type="Gene3D" id="3.40.50.1820">
    <property type="entry name" value="alpha/beta hydrolase"/>
    <property type="match status" value="1"/>
</dbReference>
<accession>A0AAN6RZI2</accession>